<sequence length="133" mass="14228">MSQLYPSFSWAAVGGREFFPHIDLICALMPPKFKFNPEHKTLADVREHIIAGAPLAQTLEGDVLDAKDAEFTGELRGVVGSLVVFAAIGSPDASPLVLFLDRLPGLPLTLNGGLVTIVWDNGPARICNMGSVE</sequence>
<name>A0A7X0PD19_9BURK</name>
<dbReference type="EMBL" id="JACHLK010000003">
    <property type="protein sequence ID" value="MBB6559586.1"/>
    <property type="molecule type" value="Genomic_DNA"/>
</dbReference>
<dbReference type="RefSeq" id="WP_184856982.1">
    <property type="nucleotide sequence ID" value="NZ_JACHLK010000003.1"/>
</dbReference>
<reference evidence="1 2" key="1">
    <citation type="submission" date="2020-08" db="EMBL/GenBank/DDBJ databases">
        <title>Functional genomics of gut bacteria from endangered species of beetles.</title>
        <authorList>
            <person name="Carlos-Shanley C."/>
        </authorList>
    </citation>
    <scope>NUCLEOTIDE SEQUENCE [LARGE SCALE GENOMIC DNA]</scope>
    <source>
        <strain evidence="1 2">S00198</strain>
    </source>
</reference>
<gene>
    <name evidence="1" type="ORF">HNP48_002253</name>
</gene>
<evidence type="ECO:0000313" key="1">
    <source>
        <dbReference type="EMBL" id="MBB6559586.1"/>
    </source>
</evidence>
<protein>
    <submittedName>
        <fullName evidence="1">Uncharacterized protein</fullName>
    </submittedName>
</protein>
<proteinExistence type="predicted"/>
<dbReference type="Proteomes" id="UP000575083">
    <property type="component" value="Unassembled WGS sequence"/>
</dbReference>
<evidence type="ECO:0000313" key="2">
    <source>
        <dbReference type="Proteomes" id="UP000575083"/>
    </source>
</evidence>
<accession>A0A7X0PD19</accession>
<comment type="caution">
    <text evidence="1">The sequence shown here is derived from an EMBL/GenBank/DDBJ whole genome shotgun (WGS) entry which is preliminary data.</text>
</comment>
<keyword evidence="2" id="KW-1185">Reference proteome</keyword>
<dbReference type="AlphaFoldDB" id="A0A7X0PD19"/>
<organism evidence="1 2">
    <name type="scientific">Acidovorax soli</name>
    <dbReference type="NCBI Taxonomy" id="592050"/>
    <lineage>
        <taxon>Bacteria</taxon>
        <taxon>Pseudomonadati</taxon>
        <taxon>Pseudomonadota</taxon>
        <taxon>Betaproteobacteria</taxon>
        <taxon>Burkholderiales</taxon>
        <taxon>Comamonadaceae</taxon>
        <taxon>Acidovorax</taxon>
    </lineage>
</organism>